<dbReference type="GO" id="GO:0005634">
    <property type="term" value="C:nucleus"/>
    <property type="evidence" value="ECO:0007669"/>
    <property type="project" value="UniProtKB-SubCell"/>
</dbReference>
<protein>
    <submittedName>
        <fullName evidence="11">Uncharacterized protein</fullName>
    </submittedName>
</protein>
<dbReference type="KEGG" id="vnx:VNE69_06043"/>
<keyword evidence="7" id="KW-0539">Nucleus</keyword>
<evidence type="ECO:0000256" key="7">
    <source>
        <dbReference type="ARBA" id="ARBA00023242"/>
    </source>
</evidence>
<dbReference type="InterPro" id="IPR007128">
    <property type="entry name" value="PMF1/Nnf1"/>
</dbReference>
<dbReference type="RefSeq" id="XP_065329867.1">
    <property type="nucleotide sequence ID" value="XM_065473795.1"/>
</dbReference>
<keyword evidence="6" id="KW-0995">Kinetochore</keyword>
<dbReference type="Pfam" id="PF03980">
    <property type="entry name" value="Nnf1"/>
    <property type="match status" value="1"/>
</dbReference>
<accession>A0AAX4JCU4</accession>
<keyword evidence="3" id="KW-0158">Chromosome</keyword>
<evidence type="ECO:0000256" key="2">
    <source>
        <dbReference type="ARBA" id="ARBA00004629"/>
    </source>
</evidence>
<dbReference type="GO" id="GO:0000444">
    <property type="term" value="C:MIS12/MIND type complex"/>
    <property type="evidence" value="ECO:0007669"/>
    <property type="project" value="InterPro"/>
</dbReference>
<dbReference type="Proteomes" id="UP001334084">
    <property type="component" value="Chromosome 6"/>
</dbReference>
<evidence type="ECO:0000256" key="4">
    <source>
        <dbReference type="ARBA" id="ARBA00022618"/>
    </source>
</evidence>
<evidence type="ECO:0000256" key="6">
    <source>
        <dbReference type="ARBA" id="ARBA00022838"/>
    </source>
</evidence>
<dbReference type="EMBL" id="CP142731">
    <property type="protein sequence ID" value="WUR03722.1"/>
    <property type="molecule type" value="Genomic_DNA"/>
</dbReference>
<evidence type="ECO:0000256" key="8">
    <source>
        <dbReference type="ARBA" id="ARBA00023306"/>
    </source>
</evidence>
<keyword evidence="5" id="KW-0498">Mitosis</keyword>
<name>A0AAX4JCU4_9MICR</name>
<evidence type="ECO:0000313" key="11">
    <source>
        <dbReference type="EMBL" id="WUR03722.1"/>
    </source>
</evidence>
<keyword evidence="12" id="KW-1185">Reference proteome</keyword>
<evidence type="ECO:0000256" key="5">
    <source>
        <dbReference type="ARBA" id="ARBA00022776"/>
    </source>
</evidence>
<reference evidence="11" key="1">
    <citation type="journal article" date="2024" name="BMC Genomics">
        <title>Functional annotation of a divergent genome using sequence and structure-based similarity.</title>
        <authorList>
            <person name="Svedberg D."/>
            <person name="Winiger R.R."/>
            <person name="Berg A."/>
            <person name="Sharma H."/>
            <person name="Tellgren-Roth C."/>
            <person name="Debrunner-Vossbrinck B.A."/>
            <person name="Vossbrinck C.R."/>
            <person name="Barandun J."/>
        </authorList>
    </citation>
    <scope>NUCLEOTIDE SEQUENCE</scope>
    <source>
        <strain evidence="11">Illinois isolate</strain>
    </source>
</reference>
<evidence type="ECO:0000256" key="3">
    <source>
        <dbReference type="ARBA" id="ARBA00022454"/>
    </source>
</evidence>
<keyword evidence="9" id="KW-0137">Centromere</keyword>
<dbReference type="AlphaFoldDB" id="A0AAX4JCU4"/>
<gene>
    <name evidence="11" type="ORF">VNE69_06043</name>
</gene>
<keyword evidence="10" id="KW-0175">Coiled coil</keyword>
<dbReference type="GO" id="GO:0051301">
    <property type="term" value="P:cell division"/>
    <property type="evidence" value="ECO:0007669"/>
    <property type="project" value="UniProtKB-KW"/>
</dbReference>
<dbReference type="GeneID" id="90541540"/>
<sequence>MNKSGARFSKLKLVYKKAIQEILSVNLDTTNTPDSFYNSTINPIDIKEKVETLRIQLSDLFKRKIKEYDLENKLNTLDLLIKDNQDVGDINDEGYIKEILESYLVEDKLKLIEYCNEKTKEIEQYNEDLEKQLKTLEEEYEQINKECLYNESKVEKLIENMKNVYKIV</sequence>
<keyword evidence="8" id="KW-0131">Cell cycle</keyword>
<feature type="coiled-coil region" evidence="10">
    <location>
        <begin position="115"/>
        <end position="146"/>
    </location>
</feature>
<organism evidence="11 12">
    <name type="scientific">Vairimorpha necatrix</name>
    <dbReference type="NCBI Taxonomy" id="6039"/>
    <lineage>
        <taxon>Eukaryota</taxon>
        <taxon>Fungi</taxon>
        <taxon>Fungi incertae sedis</taxon>
        <taxon>Microsporidia</taxon>
        <taxon>Nosematidae</taxon>
        <taxon>Vairimorpha</taxon>
    </lineage>
</organism>
<proteinExistence type="predicted"/>
<keyword evidence="4" id="KW-0132">Cell division</keyword>
<evidence type="ECO:0000256" key="10">
    <source>
        <dbReference type="SAM" id="Coils"/>
    </source>
</evidence>
<evidence type="ECO:0000256" key="9">
    <source>
        <dbReference type="ARBA" id="ARBA00023328"/>
    </source>
</evidence>
<comment type="subcellular location">
    <subcellularLocation>
        <location evidence="2">Chromosome</location>
        <location evidence="2">Centromere</location>
        <location evidence="2">Kinetochore</location>
    </subcellularLocation>
    <subcellularLocation>
        <location evidence="1">Nucleus</location>
    </subcellularLocation>
</comment>
<evidence type="ECO:0000256" key="1">
    <source>
        <dbReference type="ARBA" id="ARBA00004123"/>
    </source>
</evidence>
<evidence type="ECO:0000313" key="12">
    <source>
        <dbReference type="Proteomes" id="UP001334084"/>
    </source>
</evidence>